<evidence type="ECO:0000313" key="1">
    <source>
        <dbReference type="EMBL" id="KAF5789528.1"/>
    </source>
</evidence>
<name>A0A9K3I322_HELAN</name>
<reference evidence="1" key="1">
    <citation type="journal article" date="2017" name="Nature">
        <title>The sunflower genome provides insights into oil metabolism, flowering and Asterid evolution.</title>
        <authorList>
            <person name="Badouin H."/>
            <person name="Gouzy J."/>
            <person name="Grassa C.J."/>
            <person name="Murat F."/>
            <person name="Staton S.E."/>
            <person name="Cottret L."/>
            <person name="Lelandais-Briere C."/>
            <person name="Owens G.L."/>
            <person name="Carrere S."/>
            <person name="Mayjonade B."/>
            <person name="Legrand L."/>
            <person name="Gill N."/>
            <person name="Kane N.C."/>
            <person name="Bowers J.E."/>
            <person name="Hubner S."/>
            <person name="Bellec A."/>
            <person name="Berard A."/>
            <person name="Berges H."/>
            <person name="Blanchet N."/>
            <person name="Boniface M.C."/>
            <person name="Brunel D."/>
            <person name="Catrice O."/>
            <person name="Chaidir N."/>
            <person name="Claudel C."/>
            <person name="Donnadieu C."/>
            <person name="Faraut T."/>
            <person name="Fievet G."/>
            <person name="Helmstetter N."/>
            <person name="King M."/>
            <person name="Knapp S.J."/>
            <person name="Lai Z."/>
            <person name="Le Paslier M.C."/>
            <person name="Lippi Y."/>
            <person name="Lorenzon L."/>
            <person name="Mandel J.R."/>
            <person name="Marage G."/>
            <person name="Marchand G."/>
            <person name="Marquand E."/>
            <person name="Bret-Mestries E."/>
            <person name="Morien E."/>
            <person name="Nambeesan S."/>
            <person name="Nguyen T."/>
            <person name="Pegot-Espagnet P."/>
            <person name="Pouilly N."/>
            <person name="Raftis F."/>
            <person name="Sallet E."/>
            <person name="Schiex T."/>
            <person name="Thomas J."/>
            <person name="Vandecasteele C."/>
            <person name="Vares D."/>
            <person name="Vear F."/>
            <person name="Vautrin S."/>
            <person name="Crespi M."/>
            <person name="Mangin B."/>
            <person name="Burke J.M."/>
            <person name="Salse J."/>
            <person name="Munos S."/>
            <person name="Vincourt P."/>
            <person name="Rieseberg L.H."/>
            <person name="Langlade N.B."/>
        </authorList>
    </citation>
    <scope>NUCLEOTIDE SEQUENCE</scope>
    <source>
        <tissue evidence="1">Leaves</tissue>
    </source>
</reference>
<dbReference type="EMBL" id="MNCJ02000324">
    <property type="protein sequence ID" value="KAF5789528.1"/>
    <property type="molecule type" value="Genomic_DNA"/>
</dbReference>
<proteinExistence type="predicted"/>
<dbReference type="AlphaFoldDB" id="A0A9K3I322"/>
<evidence type="ECO:0000313" key="2">
    <source>
        <dbReference type="Proteomes" id="UP000215914"/>
    </source>
</evidence>
<dbReference type="Gramene" id="mRNA:HanXRQr2_Chr09g0372341">
    <property type="protein sequence ID" value="mRNA:HanXRQr2_Chr09g0372341"/>
    <property type="gene ID" value="HanXRQr2_Chr09g0372341"/>
</dbReference>
<reference evidence="1" key="2">
    <citation type="submission" date="2020-06" db="EMBL/GenBank/DDBJ databases">
        <title>Helianthus annuus Genome sequencing and assembly Release 2.</title>
        <authorList>
            <person name="Gouzy J."/>
            <person name="Langlade N."/>
            <person name="Munos S."/>
        </authorList>
    </citation>
    <scope>NUCLEOTIDE SEQUENCE</scope>
    <source>
        <tissue evidence="1">Leaves</tissue>
    </source>
</reference>
<keyword evidence="2" id="KW-1185">Reference proteome</keyword>
<comment type="caution">
    <text evidence="1">The sequence shown here is derived from an EMBL/GenBank/DDBJ whole genome shotgun (WGS) entry which is preliminary data.</text>
</comment>
<protein>
    <submittedName>
        <fullName evidence="1">Uncharacterized protein</fullName>
    </submittedName>
</protein>
<organism evidence="1 2">
    <name type="scientific">Helianthus annuus</name>
    <name type="common">Common sunflower</name>
    <dbReference type="NCBI Taxonomy" id="4232"/>
    <lineage>
        <taxon>Eukaryota</taxon>
        <taxon>Viridiplantae</taxon>
        <taxon>Streptophyta</taxon>
        <taxon>Embryophyta</taxon>
        <taxon>Tracheophyta</taxon>
        <taxon>Spermatophyta</taxon>
        <taxon>Magnoliopsida</taxon>
        <taxon>eudicotyledons</taxon>
        <taxon>Gunneridae</taxon>
        <taxon>Pentapetalae</taxon>
        <taxon>asterids</taxon>
        <taxon>campanulids</taxon>
        <taxon>Asterales</taxon>
        <taxon>Asteraceae</taxon>
        <taxon>Asteroideae</taxon>
        <taxon>Heliantheae alliance</taxon>
        <taxon>Heliantheae</taxon>
        <taxon>Helianthus</taxon>
    </lineage>
</organism>
<accession>A0A9K3I322</accession>
<dbReference type="Proteomes" id="UP000215914">
    <property type="component" value="Unassembled WGS sequence"/>
</dbReference>
<sequence>MHLRASFGCIRSIVRQRTARSACIWMQQKLSLPSTSRSAYIWMQQRRYTTFFREDFRIRSKLCVSGNIQTFK</sequence>
<gene>
    <name evidence="1" type="ORF">HanXRQr2_Chr09g0372341</name>
</gene>